<feature type="transmembrane region" description="Helical" evidence="3">
    <location>
        <begin position="38"/>
        <end position="59"/>
    </location>
</feature>
<dbReference type="EMBL" id="UGXC01000003">
    <property type="protein sequence ID" value="SUG51391.1"/>
    <property type="molecule type" value="Genomic_DNA"/>
</dbReference>
<evidence type="ECO:0000313" key="6">
    <source>
        <dbReference type="Proteomes" id="UP000255443"/>
    </source>
</evidence>
<sequence length="554" mass="62931">MKNEKPTIECLAVFEGGGAKGIAFAGALEAAEEQGIKFSGYGGASSGAIIALLSCFGYKGSEIKSKLKRDKIINLLDKKFLILFYWVRFMSRINYFLSLTFLRKKIPYANCCIGLLFFIPRVFSFVICYLNPISIFTCFFTLITIGVQKGIFKTDKLVETLREYAFDKVYLEVSNSEDRKEKIRSLTFLELEKITGVKLKVIATDILTGTAVELSSITTPDELVFESVAASSSYPIFFRPSIIKNQILTDGGISCNLPSFLFNPHEFNRLPVYAFDLRTRFFMREDAGKIKISIFLKKLTMSMIDASNNIISDVTGGIIVPVIVSPRFGTFSFNLSDEQLDKIFNQGKVSAKRFMKRDFFTSSMLPAKEYHMYASLIYGNVDYLLKLIQNEIEILIEGVKLQINLYTDITTNQSRIVAFSHSNNFNCKAEYNSYDLVDSDAVCVNAWNNKQIFYSYDESNNRTKIFYPIERSNRFDANYNGLNNKMLALLELEFQAHYLDISFFEDNTIGGAKSIKEVDFSEDSATIIDGYCFVIRNSMLGHQAIFHESKNTHH</sequence>
<feature type="transmembrane region" description="Helical" evidence="3">
    <location>
        <begin position="80"/>
        <end position="102"/>
    </location>
</feature>
<dbReference type="InterPro" id="IPR002641">
    <property type="entry name" value="PNPLA_dom"/>
</dbReference>
<evidence type="ECO:0000256" key="3">
    <source>
        <dbReference type="SAM" id="Phobius"/>
    </source>
</evidence>
<keyword evidence="1 2" id="KW-0443">Lipid metabolism</keyword>
<reference evidence="5 6" key="1">
    <citation type="submission" date="2018-06" db="EMBL/GenBank/DDBJ databases">
        <authorList>
            <consortium name="Pathogen Informatics"/>
            <person name="Doyle S."/>
        </authorList>
    </citation>
    <scope>NUCLEOTIDE SEQUENCE [LARGE SCALE GENOMIC DNA]</scope>
    <source>
        <strain evidence="5 6">NCTC7303</strain>
    </source>
</reference>
<proteinExistence type="predicted"/>
<dbReference type="PROSITE" id="PS51635">
    <property type="entry name" value="PNPLA"/>
    <property type="match status" value="1"/>
</dbReference>
<keyword evidence="3" id="KW-1133">Transmembrane helix</keyword>
<dbReference type="GO" id="GO:0016787">
    <property type="term" value="F:hydrolase activity"/>
    <property type="evidence" value="ECO:0007669"/>
    <property type="project" value="UniProtKB-UniRule"/>
</dbReference>
<dbReference type="PANTHER" id="PTHR46394">
    <property type="entry name" value="ANNEXIN"/>
    <property type="match status" value="1"/>
</dbReference>
<accession>A0A379TLP6</accession>
<organism evidence="5 6">
    <name type="scientific">Salmonella enterica subsp. arizonae</name>
    <dbReference type="NCBI Taxonomy" id="59203"/>
    <lineage>
        <taxon>Bacteria</taxon>
        <taxon>Pseudomonadati</taxon>
        <taxon>Pseudomonadota</taxon>
        <taxon>Gammaproteobacteria</taxon>
        <taxon>Enterobacterales</taxon>
        <taxon>Enterobacteriaceae</taxon>
        <taxon>Salmonella</taxon>
    </lineage>
</organism>
<dbReference type="PANTHER" id="PTHR46394:SF1">
    <property type="entry name" value="PNPLA DOMAIN-CONTAINING PROTEIN"/>
    <property type="match status" value="1"/>
</dbReference>
<dbReference type="GO" id="GO:0016042">
    <property type="term" value="P:lipid catabolic process"/>
    <property type="evidence" value="ECO:0007669"/>
    <property type="project" value="UniProtKB-UniRule"/>
</dbReference>
<dbReference type="InterPro" id="IPR016035">
    <property type="entry name" value="Acyl_Trfase/lysoPLipase"/>
</dbReference>
<protein>
    <submittedName>
        <fullName evidence="5">Patatin-like phospholipase</fullName>
    </submittedName>
</protein>
<feature type="short sequence motif" description="GXGXXG" evidence="2">
    <location>
        <begin position="16"/>
        <end position="21"/>
    </location>
</feature>
<dbReference type="Pfam" id="PF01734">
    <property type="entry name" value="Patatin"/>
    <property type="match status" value="1"/>
</dbReference>
<evidence type="ECO:0000259" key="4">
    <source>
        <dbReference type="PROSITE" id="PS51635"/>
    </source>
</evidence>
<evidence type="ECO:0000256" key="1">
    <source>
        <dbReference type="ARBA" id="ARBA00023098"/>
    </source>
</evidence>
<feature type="short sequence motif" description="GXSXG" evidence="2">
    <location>
        <begin position="43"/>
        <end position="47"/>
    </location>
</feature>
<feature type="domain" description="PNPLA" evidence="4">
    <location>
        <begin position="12"/>
        <end position="263"/>
    </location>
</feature>
<keyword evidence="2" id="KW-0442">Lipid degradation</keyword>
<feature type="active site" description="Proton acceptor" evidence="2">
    <location>
        <position position="250"/>
    </location>
</feature>
<dbReference type="SUPFAM" id="SSF52151">
    <property type="entry name" value="FabD/lysophospholipase-like"/>
    <property type="match status" value="1"/>
</dbReference>
<evidence type="ECO:0000313" key="5">
    <source>
        <dbReference type="EMBL" id="SUG51391.1"/>
    </source>
</evidence>
<dbReference type="AlphaFoldDB" id="A0A379TLP6"/>
<keyword evidence="3" id="KW-0812">Transmembrane</keyword>
<feature type="active site" description="Nucleophile" evidence="2">
    <location>
        <position position="45"/>
    </location>
</feature>
<dbReference type="Proteomes" id="UP000255443">
    <property type="component" value="Unassembled WGS sequence"/>
</dbReference>
<dbReference type="CDD" id="cd07207">
    <property type="entry name" value="Pat_ExoU_VipD_like"/>
    <property type="match status" value="1"/>
</dbReference>
<keyword evidence="3" id="KW-0472">Membrane</keyword>
<feature type="transmembrane region" description="Helical" evidence="3">
    <location>
        <begin position="122"/>
        <end position="147"/>
    </location>
</feature>
<evidence type="ECO:0000256" key="2">
    <source>
        <dbReference type="PROSITE-ProRule" id="PRU01161"/>
    </source>
</evidence>
<dbReference type="InterPro" id="IPR052580">
    <property type="entry name" value="Lipid_Hydrolase"/>
</dbReference>
<gene>
    <name evidence="5" type="ORF">NCTC7303_03728</name>
</gene>
<feature type="short sequence motif" description="DGA/G" evidence="2">
    <location>
        <begin position="250"/>
        <end position="252"/>
    </location>
</feature>
<name>A0A379TLP6_SALER</name>
<dbReference type="Gene3D" id="3.40.1090.10">
    <property type="entry name" value="Cytosolic phospholipase A2 catalytic domain"/>
    <property type="match status" value="1"/>
</dbReference>
<keyword evidence="2" id="KW-0378">Hydrolase</keyword>